<dbReference type="SUPFAM" id="SSF54523">
    <property type="entry name" value="Pili subunits"/>
    <property type="match status" value="1"/>
</dbReference>
<dbReference type="EMBL" id="MRCC01000008">
    <property type="protein sequence ID" value="OKH26384.1"/>
    <property type="molecule type" value="Genomic_DNA"/>
</dbReference>
<keyword evidence="1" id="KW-0472">Membrane</keyword>
<keyword evidence="1" id="KW-1133">Transmembrane helix</keyword>
<dbReference type="InterPro" id="IPR012902">
    <property type="entry name" value="N_methyl_site"/>
</dbReference>
<reference evidence="2 3" key="1">
    <citation type="submission" date="2016-11" db="EMBL/GenBank/DDBJ databases">
        <title>Draft Genome Sequences of Nine Cyanobacterial Strains from Diverse Habitats.</title>
        <authorList>
            <person name="Zhu T."/>
            <person name="Hou S."/>
            <person name="Lu X."/>
            <person name="Hess W.R."/>
        </authorList>
    </citation>
    <scope>NUCLEOTIDE SEQUENCE [LARGE SCALE GENOMIC DNA]</scope>
    <source>
        <strain evidence="2 3">5.2 s.c.1</strain>
    </source>
</reference>
<accession>A0A1U7HS80</accession>
<proteinExistence type="predicted"/>
<dbReference type="Pfam" id="PF07963">
    <property type="entry name" value="N_methyl"/>
    <property type="match status" value="1"/>
</dbReference>
<keyword evidence="1" id="KW-0812">Transmembrane</keyword>
<dbReference type="STRING" id="247279.NIES1031_11555"/>
<organism evidence="2 3">
    <name type="scientific">Chroogloeocystis siderophila 5.2 s.c.1</name>
    <dbReference type="NCBI Taxonomy" id="247279"/>
    <lineage>
        <taxon>Bacteria</taxon>
        <taxon>Bacillati</taxon>
        <taxon>Cyanobacteriota</taxon>
        <taxon>Cyanophyceae</taxon>
        <taxon>Oscillatoriophycideae</taxon>
        <taxon>Chroococcales</taxon>
        <taxon>Chroococcaceae</taxon>
        <taxon>Chroogloeocystis</taxon>
    </lineage>
</organism>
<dbReference type="OrthoDB" id="461075at2"/>
<evidence type="ECO:0000256" key="1">
    <source>
        <dbReference type="SAM" id="Phobius"/>
    </source>
</evidence>
<keyword evidence="3" id="KW-1185">Reference proteome</keyword>
<dbReference type="AlphaFoldDB" id="A0A1U7HS80"/>
<evidence type="ECO:0008006" key="4">
    <source>
        <dbReference type="Google" id="ProtNLM"/>
    </source>
</evidence>
<dbReference type="NCBIfam" id="NF038304">
    <property type="entry name" value="EPS_HpsC"/>
    <property type="match status" value="1"/>
</dbReference>
<dbReference type="NCBIfam" id="TIGR02532">
    <property type="entry name" value="IV_pilin_GFxxxE"/>
    <property type="match status" value="1"/>
</dbReference>
<name>A0A1U7HS80_9CHRO</name>
<gene>
    <name evidence="2" type="ORF">NIES1031_11555</name>
</gene>
<sequence length="319" mass="35593">MNSLQLLRYIHINRFDSQLKGGFTLIELLVGIFLAGLVITPLMNFMLNILTTQRQEEAKANTEQELQSTINYITQDLRQAIYIYDADGLNNISTQTQPGIKDQIPPLVPVTGCDASTNCTPVLVFWKREFKPEILSQCPNESINCLANTKLNDTYVYSLVAYYLIEDNTANSTKSNTARIARFQINDGVKNPSNNNYIEPPNDGFQFFNLRVPGLTIKDKMNRWQKANENYTNSVATLVNFIDSTASTKQQNCPANMQQIPAVASGFYACVDSVNTTAQVYLRGNAIARIRNEATCDRASVYCPSVSVQVQGSGLISRN</sequence>
<feature type="transmembrane region" description="Helical" evidence="1">
    <location>
        <begin position="21"/>
        <end position="47"/>
    </location>
</feature>
<evidence type="ECO:0000313" key="2">
    <source>
        <dbReference type="EMBL" id="OKH26384.1"/>
    </source>
</evidence>
<comment type="caution">
    <text evidence="2">The sequence shown here is derived from an EMBL/GenBank/DDBJ whole genome shotgun (WGS) entry which is preliminary data.</text>
</comment>
<dbReference type="Proteomes" id="UP000185984">
    <property type="component" value="Unassembled WGS sequence"/>
</dbReference>
<dbReference type="InterPro" id="IPR045584">
    <property type="entry name" value="Pilin-like"/>
</dbReference>
<evidence type="ECO:0000313" key="3">
    <source>
        <dbReference type="Proteomes" id="UP000185984"/>
    </source>
</evidence>
<protein>
    <recommendedName>
        <fullName evidence="4">Prepilin-type N-terminal cleavage/methylation domain-containing protein</fullName>
    </recommendedName>
</protein>